<dbReference type="Proteomes" id="UP001500027">
    <property type="component" value="Unassembled WGS sequence"/>
</dbReference>
<dbReference type="EMBL" id="BAABAV010000001">
    <property type="protein sequence ID" value="GAA4268897.1"/>
    <property type="molecule type" value="Genomic_DNA"/>
</dbReference>
<gene>
    <name evidence="1" type="ORF">GCM10022257_09980</name>
</gene>
<sequence length="175" mass="20636">MFHFGCNDDQSNKRIDDNSILKQTSTKTSEKHTDLFYKIKSLDSLFFKVAYNKCDSVMGRKLLSKDFEFYHDQGGALLNESDELASDIMVEDLSWICSNTHRKLVTNSMEVFPLHEENELYGTIQKGDHQFYKVEDKLPTELKTNAKFIHLWILEDNEWKLKRVFSYDHQKVIKN</sequence>
<comment type="caution">
    <text evidence="1">The sequence shown here is derived from an EMBL/GenBank/DDBJ whole genome shotgun (WGS) entry which is preliminary data.</text>
</comment>
<accession>A0ABP8E9J3</accession>
<evidence type="ECO:0000313" key="1">
    <source>
        <dbReference type="EMBL" id="GAA4268897.1"/>
    </source>
</evidence>
<organism evidence="1 2">
    <name type="scientific">Hyunsoonleella aestuarii</name>
    <dbReference type="NCBI Taxonomy" id="912802"/>
    <lineage>
        <taxon>Bacteria</taxon>
        <taxon>Pseudomonadati</taxon>
        <taxon>Bacteroidota</taxon>
        <taxon>Flavobacteriia</taxon>
        <taxon>Flavobacteriales</taxon>
        <taxon>Flavobacteriaceae</taxon>
    </lineage>
</organism>
<protein>
    <recommendedName>
        <fullName evidence="3">Nuclear transport factor 2 family protein</fullName>
    </recommendedName>
</protein>
<reference evidence="2" key="1">
    <citation type="journal article" date="2019" name="Int. J. Syst. Evol. Microbiol.">
        <title>The Global Catalogue of Microorganisms (GCM) 10K type strain sequencing project: providing services to taxonomists for standard genome sequencing and annotation.</title>
        <authorList>
            <consortium name="The Broad Institute Genomics Platform"/>
            <consortium name="The Broad Institute Genome Sequencing Center for Infectious Disease"/>
            <person name="Wu L."/>
            <person name="Ma J."/>
        </authorList>
    </citation>
    <scope>NUCLEOTIDE SEQUENCE [LARGE SCALE GENOMIC DNA]</scope>
    <source>
        <strain evidence="2">JCM 17452</strain>
    </source>
</reference>
<evidence type="ECO:0000313" key="2">
    <source>
        <dbReference type="Proteomes" id="UP001500027"/>
    </source>
</evidence>
<proteinExistence type="predicted"/>
<name>A0ABP8E9J3_9FLAO</name>
<evidence type="ECO:0008006" key="3">
    <source>
        <dbReference type="Google" id="ProtNLM"/>
    </source>
</evidence>
<dbReference type="RefSeq" id="WP_170180964.1">
    <property type="nucleotide sequence ID" value="NZ_BAABAV010000001.1"/>
</dbReference>
<keyword evidence="2" id="KW-1185">Reference proteome</keyword>